<evidence type="ECO:0000313" key="5">
    <source>
        <dbReference type="EMBL" id="QUO40901.1"/>
    </source>
</evidence>
<reference evidence="5" key="2">
    <citation type="submission" date="2021-04" db="EMBL/GenBank/DDBJ databases">
        <title>Brevibacillus composti FJAT-54423, complete genome.</title>
        <authorList>
            <person name="Tang R."/>
        </authorList>
    </citation>
    <scope>NUCLEOTIDE SEQUENCE</scope>
    <source>
        <strain evidence="5">FJAT-54424</strain>
    </source>
</reference>
<dbReference type="InterPro" id="IPR007157">
    <property type="entry name" value="PspA_VIPP1"/>
</dbReference>
<evidence type="ECO:0000313" key="7">
    <source>
        <dbReference type="Proteomes" id="UP000677234"/>
    </source>
</evidence>
<dbReference type="PANTHER" id="PTHR31088:SF6">
    <property type="entry name" value="PHAGE SHOCK PROTEIN A"/>
    <property type="match status" value="1"/>
</dbReference>
<evidence type="ECO:0000256" key="2">
    <source>
        <dbReference type="SAM" id="Coils"/>
    </source>
</evidence>
<accession>A0A7T5JN76</accession>
<dbReference type="EMBL" id="CP073708">
    <property type="protein sequence ID" value="QUO40901.1"/>
    <property type="molecule type" value="Genomic_DNA"/>
</dbReference>
<keyword evidence="2" id="KW-0175">Coiled coil</keyword>
<dbReference type="Pfam" id="PF04012">
    <property type="entry name" value="PspA_IM30"/>
    <property type="match status" value="1"/>
</dbReference>
<proteinExistence type="inferred from homology"/>
<name>A0A7T5JN76_9BACL</name>
<dbReference type="KEGG" id="bcop:JD108_18425"/>
<evidence type="ECO:0000313" key="4">
    <source>
        <dbReference type="EMBL" id="QQE73816.1"/>
    </source>
</evidence>
<evidence type="ECO:0000256" key="1">
    <source>
        <dbReference type="ARBA" id="ARBA00043985"/>
    </source>
</evidence>
<reference evidence="4 6" key="1">
    <citation type="submission" date="2020-12" db="EMBL/GenBank/DDBJ databases">
        <title>strain FJAT-54423T represents a novel species of the genus Brevibacillus.</title>
        <authorList>
            <person name="Tang R."/>
        </authorList>
    </citation>
    <scope>NUCLEOTIDE SEQUENCE [LARGE SCALE GENOMIC DNA]</scope>
    <source>
        <strain evidence="4 6">FJAT-54423</strain>
    </source>
</reference>
<dbReference type="EMBL" id="CP066308">
    <property type="protein sequence ID" value="QQE73816.1"/>
    <property type="molecule type" value="Genomic_DNA"/>
</dbReference>
<keyword evidence="7" id="KW-1185">Reference proteome</keyword>
<sequence length="240" mass="27326">MGIFKRLRDLTVASVNDVLDSMEDPVVMLNQYMRDMEVEIGQVEVAVAKQVALEKKFRQQWEEAVALAEKRDRQVKLALVEGEDLLARRALADKKQYELRAQEYETLYQTASEAAQQMREKLAELKEEFYKMRAKKFTLMARAQVAKTQKQVNHAIVGIGTQTAGKGFQRMEEKVLRMEAEANLSGQWRQTTAGLEQSLDALEKNDLDEELAQIKASLQQKKDAPPVKAEAPKQEDKPSV</sequence>
<dbReference type="Proteomes" id="UP000595847">
    <property type="component" value="Chromosome"/>
</dbReference>
<dbReference type="RefSeq" id="WP_198827414.1">
    <property type="nucleotide sequence ID" value="NZ_CP066308.1"/>
</dbReference>
<feature type="compositionally biased region" description="Basic and acidic residues" evidence="3">
    <location>
        <begin position="220"/>
        <end position="240"/>
    </location>
</feature>
<feature type="region of interest" description="Disordered" evidence="3">
    <location>
        <begin position="215"/>
        <end position="240"/>
    </location>
</feature>
<dbReference type="AlphaFoldDB" id="A0A7T5JN76"/>
<comment type="similarity">
    <text evidence="1">Belongs to the PspA/Vipp/IM30 family.</text>
</comment>
<dbReference type="PANTHER" id="PTHR31088">
    <property type="entry name" value="MEMBRANE-ASSOCIATED PROTEIN VIPP1, CHLOROPLASTIC"/>
    <property type="match status" value="1"/>
</dbReference>
<evidence type="ECO:0000313" key="6">
    <source>
        <dbReference type="Proteomes" id="UP000595847"/>
    </source>
</evidence>
<gene>
    <name evidence="4" type="ORF">JD108_18425</name>
    <name evidence="5" type="ORF">KDJ56_18365</name>
</gene>
<evidence type="ECO:0000256" key="3">
    <source>
        <dbReference type="SAM" id="MobiDB-lite"/>
    </source>
</evidence>
<organism evidence="4 6">
    <name type="scientific">Brevibacillus composti</name>
    <dbReference type="NCBI Taxonomy" id="2796470"/>
    <lineage>
        <taxon>Bacteria</taxon>
        <taxon>Bacillati</taxon>
        <taxon>Bacillota</taxon>
        <taxon>Bacilli</taxon>
        <taxon>Bacillales</taxon>
        <taxon>Paenibacillaceae</taxon>
        <taxon>Brevibacillus</taxon>
    </lineage>
</organism>
<protein>
    <submittedName>
        <fullName evidence="4">PspA/IM30 family protein</fullName>
    </submittedName>
</protein>
<dbReference type="Proteomes" id="UP000677234">
    <property type="component" value="Chromosome"/>
</dbReference>
<feature type="coiled-coil region" evidence="2">
    <location>
        <begin position="87"/>
        <end position="135"/>
    </location>
</feature>